<dbReference type="AlphaFoldDB" id="A0A2P7YNB2"/>
<protein>
    <recommendedName>
        <fullName evidence="3">WW domain-containing protein</fullName>
    </recommendedName>
</protein>
<dbReference type="EMBL" id="NHZQ01000412">
    <property type="protein sequence ID" value="PSK37454.1"/>
    <property type="molecule type" value="Genomic_DNA"/>
</dbReference>
<evidence type="ECO:0000313" key="2">
    <source>
        <dbReference type="Proteomes" id="UP000243723"/>
    </source>
</evidence>
<dbReference type="Proteomes" id="UP000243723">
    <property type="component" value="Unassembled WGS sequence"/>
</dbReference>
<evidence type="ECO:0000313" key="1">
    <source>
        <dbReference type="EMBL" id="PSK37454.1"/>
    </source>
</evidence>
<dbReference type="SUPFAM" id="SSF51045">
    <property type="entry name" value="WW domain"/>
    <property type="match status" value="1"/>
</dbReference>
<organism evidence="1 2">
    <name type="scientific">Elsinoe australis</name>
    <dbReference type="NCBI Taxonomy" id="40998"/>
    <lineage>
        <taxon>Eukaryota</taxon>
        <taxon>Fungi</taxon>
        <taxon>Dikarya</taxon>
        <taxon>Ascomycota</taxon>
        <taxon>Pezizomycotina</taxon>
        <taxon>Dothideomycetes</taxon>
        <taxon>Dothideomycetidae</taxon>
        <taxon>Myriangiales</taxon>
        <taxon>Elsinoaceae</taxon>
        <taxon>Elsinoe</taxon>
    </lineage>
</organism>
<accession>A0A2P7YNB2</accession>
<proteinExistence type="predicted"/>
<evidence type="ECO:0008006" key="3">
    <source>
        <dbReference type="Google" id="ProtNLM"/>
    </source>
</evidence>
<dbReference type="OrthoDB" id="10476955at2759"/>
<comment type="caution">
    <text evidence="1">The sequence shown here is derived from an EMBL/GenBank/DDBJ whole genome shotgun (WGS) entry which is preliminary data.</text>
</comment>
<dbReference type="InterPro" id="IPR036020">
    <property type="entry name" value="WW_dom_sf"/>
</dbReference>
<keyword evidence="2" id="KW-1185">Reference proteome</keyword>
<reference evidence="1 2" key="1">
    <citation type="submission" date="2017-05" db="EMBL/GenBank/DDBJ databases">
        <title>Draft genome sequence of Elsinoe australis.</title>
        <authorList>
            <person name="Cheng Q."/>
        </authorList>
    </citation>
    <scope>NUCLEOTIDE SEQUENCE [LARGE SCALE GENOMIC DNA]</scope>
    <source>
        <strain evidence="1 2">NL1</strain>
    </source>
</reference>
<gene>
    <name evidence="1" type="ORF">B9Z65_2196</name>
</gene>
<sequence length="238" mass="27119">MAPFRWILKLCSPSSATVHDKDARGVGPTKRVSLSSRGSSATDLTLVDSKEDFDGKHTLQHKNSNDVEVVKENAAPKPEWDDILLPADTQWEWIVNDPRERIPWVAREKENELPPGWMAWVYLEFGRIRFFDMANKRICTMHPTGRFGTEGLPYRWEACFDPRPGPINGKVCYMNNNDGSVHWEIPSGHTFVEGVGFMSMEVAKKREEAGVLNGRILTADEMQSLYKDQVLKIYGHNK</sequence>
<name>A0A2P7YNB2_9PEZI</name>